<sequence length="435" mass="49196">MPIRQENTVTQTNNTASLIQAFRNAYDAQQKDQIWQQLSERVRQFWTTRILSKPAGVLSDAECDEIIRILDRNGKGNTRDDEAVAKVMVPQGAWRRMLNEFHSNRALGDLMYAVLTETDGFRKAQLIDELYAMNAGQKNHLTGPSGNAIGAYLASFDPVRNLTIVSLKDRRSVIDYFNLSCNIDWDTTSIGTQIVSSNKIILDGMHNLGLEGSARTIACFFYHPLVKEFWKGDETVRRIDNKHISVTVPTVPDEGDEEFADGESIRESMQMQGLIARVGAAMGFSIWLPRADRSRVLKIWQPETGVLLDELPISYDSATMKTVEQIDVLWLRKRFIVRAFEVEHTTSVYSGLLRMADLVALQPNINIKLHIVAPGEKREKVLQEIRRPVFSLLEGRALSEMCTYISYDNAKEIGSLKHLAHMSDEVIEAYTEAAE</sequence>
<name>A0A365QQM8_9BURK</name>
<protein>
    <submittedName>
        <fullName evidence="1">Uncharacterized protein</fullName>
    </submittedName>
</protein>
<organism evidence="1 2">
    <name type="scientific">Burkholderia reimsis</name>
    <dbReference type="NCBI Taxonomy" id="2234132"/>
    <lineage>
        <taxon>Bacteria</taxon>
        <taxon>Pseudomonadati</taxon>
        <taxon>Pseudomonadota</taxon>
        <taxon>Betaproteobacteria</taxon>
        <taxon>Burkholderiales</taxon>
        <taxon>Burkholderiaceae</taxon>
        <taxon>Burkholderia</taxon>
    </lineage>
</organism>
<evidence type="ECO:0000313" key="1">
    <source>
        <dbReference type="EMBL" id="RBB36780.1"/>
    </source>
</evidence>
<reference evidence="1 2" key="1">
    <citation type="submission" date="2018-06" db="EMBL/GenBank/DDBJ databases">
        <title>Draft genome sequence of Burkholderia reimsis strain BE51 isolated from a French agricultural soil.</title>
        <authorList>
            <person name="Esmaeel Q."/>
        </authorList>
    </citation>
    <scope>NUCLEOTIDE SEQUENCE [LARGE SCALE GENOMIC DNA]</scope>
    <source>
        <strain evidence="1 2">BE51</strain>
    </source>
</reference>
<accession>A0A365QQM8</accession>
<dbReference type="AlphaFoldDB" id="A0A365QQM8"/>
<evidence type="ECO:0000313" key="2">
    <source>
        <dbReference type="Proteomes" id="UP000252458"/>
    </source>
</evidence>
<dbReference type="Proteomes" id="UP000252458">
    <property type="component" value="Unassembled WGS sequence"/>
</dbReference>
<gene>
    <name evidence="1" type="ORF">DPV79_24290</name>
</gene>
<comment type="caution">
    <text evidence="1">The sequence shown here is derived from an EMBL/GenBank/DDBJ whole genome shotgun (WGS) entry which is preliminary data.</text>
</comment>
<proteinExistence type="predicted"/>
<dbReference type="EMBL" id="QMFZ01000022">
    <property type="protein sequence ID" value="RBB36780.1"/>
    <property type="molecule type" value="Genomic_DNA"/>
</dbReference>
<keyword evidence="2" id="KW-1185">Reference proteome</keyword>